<reference evidence="2" key="1">
    <citation type="journal article" date="2023" name="Hortic. Res.">
        <title>A chromosome-level phased genome enabling allele-level studies in sweet orange: a case study on citrus Huanglongbing tolerance.</title>
        <authorList>
            <person name="Wu B."/>
            <person name="Yu Q."/>
            <person name="Deng Z."/>
            <person name="Duan Y."/>
            <person name="Luo F."/>
            <person name="Gmitter F. Jr."/>
        </authorList>
    </citation>
    <scope>NUCLEOTIDE SEQUENCE [LARGE SCALE GENOMIC DNA]</scope>
    <source>
        <strain evidence="2">cv. Valencia</strain>
    </source>
</reference>
<keyword evidence="2" id="KW-1185">Reference proteome</keyword>
<gene>
    <name evidence="1" type="ORF">KPL71_026772</name>
</gene>
<dbReference type="Proteomes" id="UP000829398">
    <property type="component" value="Chromosome 9"/>
</dbReference>
<sequence>MNKTLMERVRCVLFHSKLPETLWAEALYTACYLINTSLSTALDFKTPYKVWSGRLADYSKLRVFGCDAYAHTKQGKLEPRALKCAFLGYPDGTKGYKLWCTDLKPLKCIISRDVVFNKSKMLKEQVAAQAKIQKIPRAEISHFEVELIKSEDEQNINFNEENKVTDEGLQEIDKKDR</sequence>
<proteinExistence type="predicted"/>
<name>A0ACB8I2G6_CITSI</name>
<protein>
    <submittedName>
        <fullName evidence="1">Integrase catalytic domain-containing protein</fullName>
    </submittedName>
</protein>
<accession>A0ACB8I2G6</accession>
<organism evidence="1 2">
    <name type="scientific">Citrus sinensis</name>
    <name type="common">Sweet orange</name>
    <name type="synonym">Citrus aurantium var. sinensis</name>
    <dbReference type="NCBI Taxonomy" id="2711"/>
    <lineage>
        <taxon>Eukaryota</taxon>
        <taxon>Viridiplantae</taxon>
        <taxon>Streptophyta</taxon>
        <taxon>Embryophyta</taxon>
        <taxon>Tracheophyta</taxon>
        <taxon>Spermatophyta</taxon>
        <taxon>Magnoliopsida</taxon>
        <taxon>eudicotyledons</taxon>
        <taxon>Gunneridae</taxon>
        <taxon>Pentapetalae</taxon>
        <taxon>rosids</taxon>
        <taxon>malvids</taxon>
        <taxon>Sapindales</taxon>
        <taxon>Rutaceae</taxon>
        <taxon>Aurantioideae</taxon>
        <taxon>Citrus</taxon>
    </lineage>
</organism>
<comment type="caution">
    <text evidence="1">The sequence shown here is derived from an EMBL/GenBank/DDBJ whole genome shotgun (WGS) entry which is preliminary data.</text>
</comment>
<evidence type="ECO:0000313" key="2">
    <source>
        <dbReference type="Proteomes" id="UP000829398"/>
    </source>
</evidence>
<evidence type="ECO:0000313" key="1">
    <source>
        <dbReference type="EMBL" id="KAH9680983.1"/>
    </source>
</evidence>
<dbReference type="EMBL" id="CM039178">
    <property type="protein sequence ID" value="KAH9680983.1"/>
    <property type="molecule type" value="Genomic_DNA"/>
</dbReference>